<gene>
    <name evidence="4" type="ORF">Fmac_027291</name>
</gene>
<proteinExistence type="predicted"/>
<reference evidence="4 5" key="1">
    <citation type="submission" date="2024-08" db="EMBL/GenBank/DDBJ databases">
        <title>Insights into the chromosomal genome structure of Flemingia macrophylla.</title>
        <authorList>
            <person name="Ding Y."/>
            <person name="Zhao Y."/>
            <person name="Bi W."/>
            <person name="Wu M."/>
            <person name="Zhao G."/>
            <person name="Gong Y."/>
            <person name="Li W."/>
            <person name="Zhang P."/>
        </authorList>
    </citation>
    <scope>NUCLEOTIDE SEQUENCE [LARGE SCALE GENOMIC DNA]</scope>
    <source>
        <strain evidence="4">DYQJB</strain>
        <tissue evidence="4">Leaf</tissue>
    </source>
</reference>
<dbReference type="GO" id="GO:0016567">
    <property type="term" value="P:protein ubiquitination"/>
    <property type="evidence" value="ECO:0007669"/>
    <property type="project" value="UniProtKB-UniRule"/>
</dbReference>
<dbReference type="AlphaFoldDB" id="A0ABD1LHB7"/>
<keyword evidence="5" id="KW-1185">Reference proteome</keyword>
<comment type="caution">
    <text evidence="4">The sequence shown here is derived from an EMBL/GenBank/DDBJ whole genome shotgun (WGS) entry which is preliminary data.</text>
</comment>
<comment type="catalytic activity">
    <reaction evidence="2">
        <text>S-ubiquitinyl-[E2 ubiquitin-conjugating enzyme]-L-cysteine + [acceptor protein]-L-lysine = [E2 ubiquitin-conjugating enzyme]-L-cysteine + N(6)-ubiquitinyl-[acceptor protein]-L-lysine.</text>
        <dbReference type="EC" id="2.3.2.27"/>
    </reaction>
</comment>
<accession>A0ABD1LHB7</accession>
<evidence type="ECO:0000259" key="3">
    <source>
        <dbReference type="Pfam" id="PF25598"/>
    </source>
</evidence>
<comment type="function">
    <text evidence="2">Functions as an E3 ubiquitin ligase.</text>
</comment>
<evidence type="ECO:0000313" key="4">
    <source>
        <dbReference type="EMBL" id="KAL2322912.1"/>
    </source>
</evidence>
<dbReference type="InterPro" id="IPR058678">
    <property type="entry name" value="ARM_PUB"/>
</dbReference>
<evidence type="ECO:0000256" key="2">
    <source>
        <dbReference type="RuleBase" id="RU369093"/>
    </source>
</evidence>
<dbReference type="GO" id="GO:0061630">
    <property type="term" value="F:ubiquitin protein ligase activity"/>
    <property type="evidence" value="ECO:0007669"/>
    <property type="project" value="UniProtKB-UniRule"/>
</dbReference>
<comment type="pathway">
    <text evidence="2">Protein modification; protein ubiquitination.</text>
</comment>
<evidence type="ECO:0000313" key="5">
    <source>
        <dbReference type="Proteomes" id="UP001603857"/>
    </source>
</evidence>
<organism evidence="4 5">
    <name type="scientific">Flemingia macrophylla</name>
    <dbReference type="NCBI Taxonomy" id="520843"/>
    <lineage>
        <taxon>Eukaryota</taxon>
        <taxon>Viridiplantae</taxon>
        <taxon>Streptophyta</taxon>
        <taxon>Embryophyta</taxon>
        <taxon>Tracheophyta</taxon>
        <taxon>Spermatophyta</taxon>
        <taxon>Magnoliopsida</taxon>
        <taxon>eudicotyledons</taxon>
        <taxon>Gunneridae</taxon>
        <taxon>Pentapetalae</taxon>
        <taxon>rosids</taxon>
        <taxon>fabids</taxon>
        <taxon>Fabales</taxon>
        <taxon>Fabaceae</taxon>
        <taxon>Papilionoideae</taxon>
        <taxon>50 kb inversion clade</taxon>
        <taxon>NPAAA clade</taxon>
        <taxon>indigoferoid/millettioid clade</taxon>
        <taxon>Phaseoleae</taxon>
        <taxon>Flemingia</taxon>
    </lineage>
</organism>
<dbReference type="PANTHER" id="PTHR22849">
    <property type="entry name" value="WDSAM1 PROTEIN"/>
    <property type="match status" value="1"/>
</dbReference>
<dbReference type="EC" id="2.3.2.27" evidence="2"/>
<dbReference type="PANTHER" id="PTHR22849:SF161">
    <property type="entry name" value="U-BOX DOMAIN-CONTAINING PROTEIN"/>
    <property type="match status" value="1"/>
</dbReference>
<dbReference type="Pfam" id="PF25598">
    <property type="entry name" value="ARM_PUB"/>
    <property type="match status" value="1"/>
</dbReference>
<evidence type="ECO:0000256" key="1">
    <source>
        <dbReference type="ARBA" id="ARBA00022786"/>
    </source>
</evidence>
<dbReference type="EMBL" id="JBGMDY010000009">
    <property type="protein sequence ID" value="KAL2322912.1"/>
    <property type="molecule type" value="Genomic_DNA"/>
</dbReference>
<protein>
    <recommendedName>
        <fullName evidence="2 3">U-box domain-containing protein</fullName>
        <ecNumber evidence="2">2.3.2.27</ecNumber>
    </recommendedName>
    <alternativeName>
        <fullName evidence="2">RING-type E3 ubiquitin transferase PUB</fullName>
    </alternativeName>
</protein>
<name>A0ABD1LHB7_9FABA</name>
<sequence>MVVPVEEAIAALSTFSLEKRSLAVVWYLASSPSPCGEKMRLTFIELGTISLILEIMVDLERSTCEKALGVFEWLCGCEEGREKAYGNALAVPVLVKKLFWCPSEAIVGVAVRMVIDGCGTLYLDEFRDSQEFHSRESLFTPVKLSAKIDKPQSYFSREFAKERAISLY</sequence>
<feature type="domain" description="U-box" evidence="3">
    <location>
        <begin position="38"/>
        <end position="99"/>
    </location>
</feature>
<dbReference type="InterPro" id="IPR045185">
    <property type="entry name" value="PUB22/23/24-like"/>
</dbReference>
<keyword evidence="1 2" id="KW-0833">Ubl conjugation pathway</keyword>
<keyword evidence="2" id="KW-0808">Transferase</keyword>
<dbReference type="Proteomes" id="UP001603857">
    <property type="component" value="Unassembled WGS sequence"/>
</dbReference>